<dbReference type="EMBL" id="AABL01000398">
    <property type="protein sequence ID" value="EAA20834.1"/>
    <property type="molecule type" value="Genomic_DNA"/>
</dbReference>
<dbReference type="Proteomes" id="UP000008553">
    <property type="component" value="Unassembled WGS sequence"/>
</dbReference>
<keyword evidence="2" id="KW-1185">Reference proteome</keyword>
<reference evidence="1 2" key="1">
    <citation type="journal article" date="2002" name="Nature">
        <title>Genome sequence and comparative analysis of the model rodent malaria parasite Plasmodium yoelii yoelii.</title>
        <authorList>
            <person name="Carlton J.M."/>
            <person name="Angiuoli S.V."/>
            <person name="Suh B.B."/>
            <person name="Kooij T.W."/>
            <person name="Pertea M."/>
            <person name="Silva J.C."/>
            <person name="Ermolaeva M.D."/>
            <person name="Allen J.E."/>
            <person name="Selengut J.D."/>
            <person name="Koo H.L."/>
            <person name="Peterson J.D."/>
            <person name="Pop M."/>
            <person name="Kosack D.S."/>
            <person name="Shumway M.F."/>
            <person name="Bidwell S.L."/>
            <person name="Shallom S.J."/>
            <person name="van Aken S.E."/>
            <person name="Riedmuller S.B."/>
            <person name="Feldblyum T.V."/>
            <person name="Cho J.K."/>
            <person name="Quackenbush J."/>
            <person name="Sedegah M."/>
            <person name="Shoaibi A."/>
            <person name="Cummings L.M."/>
            <person name="Florens L."/>
            <person name="Yates J.R."/>
            <person name="Raine J.D."/>
            <person name="Sinden R.E."/>
            <person name="Harris M.A."/>
            <person name="Cunningham D.A."/>
            <person name="Preiser P.R."/>
            <person name="Bergman L.W."/>
            <person name="Vaidya A.B."/>
            <person name="van Lin L.H."/>
            <person name="Janse C.J."/>
            <person name="Waters A.P."/>
            <person name="Smith H.O."/>
            <person name="White O.R."/>
            <person name="Salzberg S.L."/>
            <person name="Venter J.C."/>
            <person name="Fraser C.M."/>
            <person name="Hoffman S.L."/>
            <person name="Gardner M.J."/>
            <person name="Carucci D.J."/>
        </authorList>
    </citation>
    <scope>NUCLEOTIDE SEQUENCE [LARGE SCALE GENOMIC DNA]</scope>
    <source>
        <strain evidence="1 2">17XNL</strain>
    </source>
</reference>
<comment type="caution">
    <text evidence="1">The sequence shown here is derived from an EMBL/GenBank/DDBJ whole genome shotgun (WGS) entry which is preliminary data.</text>
</comment>
<evidence type="ECO:0000313" key="1">
    <source>
        <dbReference type="EMBL" id="EAA20834.1"/>
    </source>
</evidence>
<proteinExistence type="predicted"/>
<protein>
    <submittedName>
        <fullName evidence="1">Uncharacterized protein</fullName>
    </submittedName>
</protein>
<accession>Q7RPG2</accession>
<dbReference type="InParanoid" id="Q7RPG2"/>
<sequence>MNDINNFNNLLLLNKKLAHTNYMCINSMINNDSNFLLLNLKKKYISSFKIPIDIFVLQLPLLDCFFHFLHFLHLL</sequence>
<name>Q7RPG2_PLAYO</name>
<dbReference type="AlphaFoldDB" id="Q7RPG2"/>
<organism evidence="1 2">
    <name type="scientific">Plasmodium yoelii yoelii</name>
    <dbReference type="NCBI Taxonomy" id="73239"/>
    <lineage>
        <taxon>Eukaryota</taxon>
        <taxon>Sar</taxon>
        <taxon>Alveolata</taxon>
        <taxon>Apicomplexa</taxon>
        <taxon>Aconoidasida</taxon>
        <taxon>Haemosporida</taxon>
        <taxon>Plasmodiidae</taxon>
        <taxon>Plasmodium</taxon>
        <taxon>Plasmodium (Vinckeia)</taxon>
    </lineage>
</organism>
<dbReference type="PaxDb" id="73239-Q7RPG2"/>
<gene>
    <name evidence="1" type="ORF">PY01497</name>
</gene>
<evidence type="ECO:0000313" key="2">
    <source>
        <dbReference type="Proteomes" id="UP000008553"/>
    </source>
</evidence>